<protein>
    <submittedName>
        <fullName evidence="2">Acyl-CoA dehydrogenase, short-chain specific</fullName>
        <ecNumber evidence="2">1.3.8.1</ecNumber>
    </submittedName>
</protein>
<sequence>MMLDRGSEILSFLEERATDLNNGTANLNVGSALTKLGESGWFGYAIPESLGGRGGSLLQAVEAISSVSQCCLTTGFVFWCQRVFIQYLAASNNTYLQNKILPAVLKGEIAGATGLSNAMKYLGGIEELRLQAKIEGENVTVNGFLPWASNLDSKGEFIVAVAAQTTSGETLILALPSFAEGLKRGEDLQLLGLQASRTSTLEFDRVQLSHDWIISLEAAKFLPSVRPCFLLLQCGLALGITRKSLGETEKSLGGKAAVASDRYFFARERLTRLENTIEQFSTLESFDLARTRQLFTLRVDITRLAVESVGLEAEIKGGKGYFRNSDTARRLREVAFLPVLTPSLIQLERELQRQSATDKILTGELERAGVRE</sequence>
<dbReference type="Gene3D" id="1.10.540.10">
    <property type="entry name" value="Acyl-CoA dehydrogenase/oxidase, N-terminal domain"/>
    <property type="match status" value="1"/>
</dbReference>
<dbReference type="PANTHER" id="PTHR43884">
    <property type="entry name" value="ACYL-COA DEHYDROGENASE"/>
    <property type="match status" value="1"/>
</dbReference>
<proteinExistence type="predicted"/>
<dbReference type="InterPro" id="IPR037069">
    <property type="entry name" value="AcylCoA_DH/ox_N_sf"/>
</dbReference>
<evidence type="ECO:0000259" key="1">
    <source>
        <dbReference type="Pfam" id="PF02771"/>
    </source>
</evidence>
<dbReference type="GO" id="GO:0050660">
    <property type="term" value="F:flavin adenine dinucleotide binding"/>
    <property type="evidence" value="ECO:0007669"/>
    <property type="project" value="InterPro"/>
</dbReference>
<dbReference type="Pfam" id="PF02771">
    <property type="entry name" value="Acyl-CoA_dh_N"/>
    <property type="match status" value="1"/>
</dbReference>
<evidence type="ECO:0000313" key="3">
    <source>
        <dbReference type="Proteomes" id="UP000289660"/>
    </source>
</evidence>
<accession>A0A402DJ64</accession>
<dbReference type="EMBL" id="BIFY01000113">
    <property type="protein sequence ID" value="GCE62195.1"/>
    <property type="molecule type" value="Genomic_DNA"/>
</dbReference>
<dbReference type="SUPFAM" id="SSF56645">
    <property type="entry name" value="Acyl-CoA dehydrogenase NM domain-like"/>
    <property type="match status" value="1"/>
</dbReference>
<gene>
    <name evidence="2" type="primary">bcd</name>
    <name evidence="2" type="ORF">MiAbB_04140</name>
</gene>
<organism evidence="2 3">
    <name type="scientific">Microcystis aeruginosa NIES-4285</name>
    <dbReference type="NCBI Taxonomy" id="2497681"/>
    <lineage>
        <taxon>Bacteria</taxon>
        <taxon>Bacillati</taxon>
        <taxon>Cyanobacteriota</taxon>
        <taxon>Cyanophyceae</taxon>
        <taxon>Oscillatoriophycideae</taxon>
        <taxon>Chroococcales</taxon>
        <taxon>Microcystaceae</taxon>
        <taxon>Microcystis</taxon>
    </lineage>
</organism>
<dbReference type="Gene3D" id="2.40.110.10">
    <property type="entry name" value="Butyryl-CoA Dehydrogenase, subunit A, domain 2"/>
    <property type="match status" value="1"/>
</dbReference>
<dbReference type="AlphaFoldDB" id="A0A402DJ64"/>
<comment type="caution">
    <text evidence="2">The sequence shown here is derived from an EMBL/GenBank/DDBJ whole genome shotgun (WGS) entry which is preliminary data.</text>
</comment>
<dbReference type="EC" id="1.3.8.1" evidence="2"/>
<reference evidence="3" key="1">
    <citation type="submission" date="2018-12" db="EMBL/GenBank/DDBJ databases">
        <title>Genome sequence of Microcystis aeruginosa NIES-4285.</title>
        <authorList>
            <person name="Tanabe Y."/>
        </authorList>
    </citation>
    <scope>NUCLEOTIDE SEQUENCE [LARGE SCALE GENOMIC DNA]</scope>
    <source>
        <strain evidence="3">NIES-4285</strain>
    </source>
</reference>
<evidence type="ECO:0000313" key="2">
    <source>
        <dbReference type="EMBL" id="GCE62195.1"/>
    </source>
</evidence>
<feature type="domain" description="Acyl-CoA dehydrogenase/oxidase N-terminal" evidence="1">
    <location>
        <begin position="32"/>
        <end position="108"/>
    </location>
</feature>
<dbReference type="GO" id="GO:0016937">
    <property type="term" value="F:short-chain fatty acyl-CoA dehydrogenase activity"/>
    <property type="evidence" value="ECO:0007669"/>
    <property type="project" value="UniProtKB-EC"/>
</dbReference>
<name>A0A402DJ64_MICAE</name>
<dbReference type="InterPro" id="IPR013786">
    <property type="entry name" value="AcylCoA_DH/ox_N"/>
</dbReference>
<keyword evidence="2" id="KW-0560">Oxidoreductase</keyword>
<dbReference type="Proteomes" id="UP000289660">
    <property type="component" value="Unassembled WGS sequence"/>
</dbReference>
<dbReference type="InterPro" id="IPR009100">
    <property type="entry name" value="AcylCoA_DH/oxidase_NM_dom_sf"/>
</dbReference>
<dbReference type="InterPro" id="IPR046373">
    <property type="entry name" value="Acyl-CoA_Oxase/DH_mid-dom_sf"/>
</dbReference>
<dbReference type="PANTHER" id="PTHR43884:SF12">
    <property type="entry name" value="ISOVALERYL-COA DEHYDROGENASE, MITOCHONDRIAL-RELATED"/>
    <property type="match status" value="1"/>
</dbReference>